<dbReference type="SUPFAM" id="SSF51045">
    <property type="entry name" value="WW domain"/>
    <property type="match status" value="1"/>
</dbReference>
<evidence type="ECO:0000259" key="7">
    <source>
        <dbReference type="PROSITE" id="PS50020"/>
    </source>
</evidence>
<dbReference type="PANTHER" id="PTHR10657">
    <property type="entry name" value="PEPTIDYL-PROLYL CIS-TRANS ISOMERASE"/>
    <property type="match status" value="1"/>
</dbReference>
<evidence type="ECO:0000256" key="2">
    <source>
        <dbReference type="ARBA" id="ARBA00023110"/>
    </source>
</evidence>
<keyword evidence="2 4" id="KW-0697">Rotamase</keyword>
<protein>
    <recommendedName>
        <fullName evidence="5">Peptidyl-prolyl cis-trans isomerase</fullName>
        <ecNumber evidence="5">5.2.1.8</ecNumber>
    </recommendedName>
</protein>
<accession>A0A2W1BIH0</accession>
<dbReference type="GO" id="GO:0060255">
    <property type="term" value="P:regulation of macromolecule metabolic process"/>
    <property type="evidence" value="ECO:0007669"/>
    <property type="project" value="UniProtKB-ARBA"/>
</dbReference>
<gene>
    <name evidence="9" type="primary">HaOG208373</name>
    <name evidence="9" type="ORF">B5X24_HaOG208373</name>
</gene>
<dbReference type="Gene3D" id="3.10.50.40">
    <property type="match status" value="1"/>
</dbReference>
<dbReference type="InterPro" id="IPR051370">
    <property type="entry name" value="PPIase_Pin1"/>
</dbReference>
<evidence type="ECO:0000256" key="1">
    <source>
        <dbReference type="ARBA" id="ARBA00000971"/>
    </source>
</evidence>
<organism evidence="9 10">
    <name type="scientific">Helicoverpa armigera</name>
    <name type="common">Cotton bollworm</name>
    <name type="synonym">Heliothis armigera</name>
    <dbReference type="NCBI Taxonomy" id="29058"/>
    <lineage>
        <taxon>Eukaryota</taxon>
        <taxon>Metazoa</taxon>
        <taxon>Ecdysozoa</taxon>
        <taxon>Arthropoda</taxon>
        <taxon>Hexapoda</taxon>
        <taxon>Insecta</taxon>
        <taxon>Pterygota</taxon>
        <taxon>Neoptera</taxon>
        <taxon>Endopterygota</taxon>
        <taxon>Lepidoptera</taxon>
        <taxon>Glossata</taxon>
        <taxon>Ditrysia</taxon>
        <taxon>Noctuoidea</taxon>
        <taxon>Noctuidae</taxon>
        <taxon>Heliothinae</taxon>
        <taxon>Helicoverpa</taxon>
    </lineage>
</organism>
<dbReference type="SUPFAM" id="SSF54534">
    <property type="entry name" value="FKBP-like"/>
    <property type="match status" value="1"/>
</dbReference>
<dbReference type="InterPro" id="IPR001202">
    <property type="entry name" value="WW_dom"/>
</dbReference>
<dbReference type="EC" id="5.2.1.8" evidence="5"/>
<dbReference type="PROSITE" id="PS50198">
    <property type="entry name" value="PPIC_PPIASE_2"/>
    <property type="match status" value="1"/>
</dbReference>
<sequence>MSSGRRLPRGWRSMISRTTGGVFYFNRYTQTMQWHRPGDRPTNGHTSHSAQRERSRSRSPQQRLACSHILIKHKDCRNPIDSNDKPVTRTKEEAKLLAAEIHERIIRDLITFADAAVGFSECASARNQGDIQPSLQRGRMQQSFEEAALALEVGQVSGIVESSSGFHIIMRRE</sequence>
<dbReference type="GO" id="GO:0005634">
    <property type="term" value="C:nucleus"/>
    <property type="evidence" value="ECO:0007669"/>
    <property type="project" value="TreeGrafter"/>
</dbReference>
<dbReference type="AlphaFoldDB" id="A0A2W1BIH0"/>
<name>A0A2W1BIH0_HELAM</name>
<dbReference type="GO" id="GO:0080090">
    <property type="term" value="P:regulation of primary metabolic process"/>
    <property type="evidence" value="ECO:0007669"/>
    <property type="project" value="UniProtKB-ARBA"/>
</dbReference>
<dbReference type="GO" id="GO:0003755">
    <property type="term" value="F:peptidyl-prolyl cis-trans isomerase activity"/>
    <property type="evidence" value="ECO:0007669"/>
    <property type="project" value="UniProtKB-UniRule"/>
</dbReference>
<dbReference type="InterPro" id="IPR000297">
    <property type="entry name" value="PPIase_PpiC"/>
</dbReference>
<reference evidence="9 10" key="1">
    <citation type="journal article" date="2017" name="BMC Biol.">
        <title>Genomic innovations, transcriptional plasticity and gene loss underlying the evolution and divergence of two highly polyphagous and invasive Helicoverpa pest species.</title>
        <authorList>
            <person name="Pearce S.L."/>
            <person name="Clarke D.F."/>
            <person name="East P.D."/>
            <person name="Elfekih S."/>
            <person name="Gordon K.H."/>
            <person name="Jermiin L.S."/>
            <person name="McGaughran A."/>
            <person name="Oakeshott J.G."/>
            <person name="Papanikolaou A."/>
            <person name="Perera O.P."/>
            <person name="Rane R.V."/>
            <person name="Richards S."/>
            <person name="Tay W.T."/>
            <person name="Walsh T.K."/>
            <person name="Anderson A."/>
            <person name="Anderson C.J."/>
            <person name="Asgari S."/>
            <person name="Board P.G."/>
            <person name="Bretschneider A."/>
            <person name="Campbell P.M."/>
            <person name="Chertemps T."/>
            <person name="Christeller J.T."/>
            <person name="Coppin C.W."/>
            <person name="Downes S.J."/>
            <person name="Duan G."/>
            <person name="Farnsworth C.A."/>
            <person name="Good R.T."/>
            <person name="Han L.B."/>
            <person name="Han Y.C."/>
            <person name="Hatje K."/>
            <person name="Horne I."/>
            <person name="Huang Y.P."/>
            <person name="Hughes D.S."/>
            <person name="Jacquin-Joly E."/>
            <person name="James W."/>
            <person name="Jhangiani S."/>
            <person name="Kollmar M."/>
            <person name="Kuwar S.S."/>
            <person name="Li S."/>
            <person name="Liu N.Y."/>
            <person name="Maibeche M.T."/>
            <person name="Miller J.R."/>
            <person name="Montagne N."/>
            <person name="Perry T."/>
            <person name="Qu J."/>
            <person name="Song S.V."/>
            <person name="Sutton G.G."/>
            <person name="Vogel H."/>
            <person name="Walenz B.P."/>
            <person name="Xu W."/>
            <person name="Zhang H.J."/>
            <person name="Zou Z."/>
            <person name="Batterham P."/>
            <person name="Edwards O.R."/>
            <person name="Feyereisen R."/>
            <person name="Gibbs R.A."/>
            <person name="Heckel D.G."/>
            <person name="McGrath A."/>
            <person name="Robin C."/>
            <person name="Scherer S.E."/>
            <person name="Worley K.C."/>
            <person name="Wu Y.D."/>
        </authorList>
    </citation>
    <scope>NUCLEOTIDE SEQUENCE [LARGE SCALE GENOMIC DNA]</scope>
    <source>
        <strain evidence="9">Harm_GR_Male_#8</strain>
        <tissue evidence="9">Whole organism</tissue>
    </source>
</reference>
<dbReference type="Gene3D" id="2.20.70.10">
    <property type="match status" value="1"/>
</dbReference>
<evidence type="ECO:0000259" key="8">
    <source>
        <dbReference type="PROSITE" id="PS50198"/>
    </source>
</evidence>
<feature type="region of interest" description="Disordered" evidence="6">
    <location>
        <begin position="34"/>
        <end position="62"/>
    </location>
</feature>
<dbReference type="Proteomes" id="UP000249218">
    <property type="component" value="Unassembled WGS sequence"/>
</dbReference>
<evidence type="ECO:0000313" key="9">
    <source>
        <dbReference type="EMBL" id="PZC74081.1"/>
    </source>
</evidence>
<dbReference type="Pfam" id="PF00397">
    <property type="entry name" value="WW"/>
    <property type="match status" value="1"/>
</dbReference>
<keyword evidence="3 4" id="KW-0413">Isomerase</keyword>
<dbReference type="EMBL" id="KZ150069">
    <property type="protein sequence ID" value="PZC74081.1"/>
    <property type="molecule type" value="Genomic_DNA"/>
</dbReference>
<dbReference type="InterPro" id="IPR046357">
    <property type="entry name" value="PPIase_dom_sf"/>
</dbReference>
<dbReference type="SMART" id="SM00456">
    <property type="entry name" value="WW"/>
    <property type="match status" value="1"/>
</dbReference>
<dbReference type="Pfam" id="PF00639">
    <property type="entry name" value="Rotamase"/>
    <property type="match status" value="1"/>
</dbReference>
<feature type="domain" description="PpiC" evidence="8">
    <location>
        <begin position="61"/>
        <end position="173"/>
    </location>
</feature>
<feature type="domain" description="WW" evidence="7">
    <location>
        <begin position="5"/>
        <end position="39"/>
    </location>
</feature>
<dbReference type="OrthoDB" id="2530521at2759"/>
<dbReference type="GO" id="GO:0005829">
    <property type="term" value="C:cytosol"/>
    <property type="evidence" value="ECO:0007669"/>
    <property type="project" value="TreeGrafter"/>
</dbReference>
<comment type="catalytic activity">
    <reaction evidence="1 5">
        <text>[protein]-peptidylproline (omega=180) = [protein]-peptidylproline (omega=0)</text>
        <dbReference type="Rhea" id="RHEA:16237"/>
        <dbReference type="Rhea" id="RHEA-COMP:10747"/>
        <dbReference type="Rhea" id="RHEA-COMP:10748"/>
        <dbReference type="ChEBI" id="CHEBI:83833"/>
        <dbReference type="ChEBI" id="CHEBI:83834"/>
        <dbReference type="EC" id="5.2.1.8"/>
    </reaction>
</comment>
<evidence type="ECO:0000313" key="10">
    <source>
        <dbReference type="Proteomes" id="UP000249218"/>
    </source>
</evidence>
<dbReference type="PANTHER" id="PTHR10657:SF4">
    <property type="entry name" value="PEPTIDYL-PROLYL CIS-TRANS ISOMERASE-RELATED"/>
    <property type="match status" value="1"/>
</dbReference>
<dbReference type="PROSITE" id="PS50020">
    <property type="entry name" value="WW_DOMAIN_2"/>
    <property type="match status" value="1"/>
</dbReference>
<evidence type="ECO:0000256" key="3">
    <source>
        <dbReference type="ARBA" id="ARBA00023235"/>
    </source>
</evidence>
<keyword evidence="10" id="KW-1185">Reference proteome</keyword>
<evidence type="ECO:0000256" key="4">
    <source>
        <dbReference type="PROSITE-ProRule" id="PRU00278"/>
    </source>
</evidence>
<dbReference type="InterPro" id="IPR036020">
    <property type="entry name" value="WW_dom_sf"/>
</dbReference>
<evidence type="ECO:0000256" key="6">
    <source>
        <dbReference type="SAM" id="MobiDB-lite"/>
    </source>
</evidence>
<proteinExistence type="predicted"/>
<evidence type="ECO:0000256" key="5">
    <source>
        <dbReference type="RuleBase" id="RU363014"/>
    </source>
</evidence>